<accession>A0A0B0PXI7</accession>
<gene>
    <name evidence="1" type="ORF">F383_35523</name>
</gene>
<sequence length="15" mass="1808">MHLAPRYMFNRAIST</sequence>
<proteinExistence type="predicted"/>
<name>A0A0B0PXI7_GOSAR</name>
<dbReference type="EMBL" id="KN448271">
    <property type="protein sequence ID" value="KHG29164.1"/>
    <property type="molecule type" value="Genomic_DNA"/>
</dbReference>
<keyword evidence="2" id="KW-1185">Reference proteome</keyword>
<reference evidence="2" key="1">
    <citation type="submission" date="2014-09" db="EMBL/GenBank/DDBJ databases">
        <authorList>
            <person name="Mudge J."/>
            <person name="Ramaraj T."/>
            <person name="Lindquist I.E."/>
            <person name="Bharti A.K."/>
            <person name="Sundararajan A."/>
            <person name="Cameron C.T."/>
            <person name="Woodward J.E."/>
            <person name="May G.D."/>
            <person name="Brubaker C."/>
            <person name="Broadhvest J."/>
            <person name="Wilkins T.A."/>
        </authorList>
    </citation>
    <scope>NUCLEOTIDE SEQUENCE</scope>
    <source>
        <strain evidence="2">cv. AKA8401</strain>
    </source>
</reference>
<protein>
    <submittedName>
        <fullName evidence="1">Uncharacterized protein</fullName>
    </submittedName>
</protein>
<evidence type="ECO:0000313" key="2">
    <source>
        <dbReference type="Proteomes" id="UP000032142"/>
    </source>
</evidence>
<organism evidence="1 2">
    <name type="scientific">Gossypium arboreum</name>
    <name type="common">Tree cotton</name>
    <name type="synonym">Gossypium nanking</name>
    <dbReference type="NCBI Taxonomy" id="29729"/>
    <lineage>
        <taxon>Eukaryota</taxon>
        <taxon>Viridiplantae</taxon>
        <taxon>Streptophyta</taxon>
        <taxon>Embryophyta</taxon>
        <taxon>Tracheophyta</taxon>
        <taxon>Spermatophyta</taxon>
        <taxon>Magnoliopsida</taxon>
        <taxon>eudicotyledons</taxon>
        <taxon>Gunneridae</taxon>
        <taxon>Pentapetalae</taxon>
        <taxon>rosids</taxon>
        <taxon>malvids</taxon>
        <taxon>Malvales</taxon>
        <taxon>Malvaceae</taxon>
        <taxon>Malvoideae</taxon>
        <taxon>Gossypium</taxon>
    </lineage>
</organism>
<evidence type="ECO:0000313" key="1">
    <source>
        <dbReference type="EMBL" id="KHG29164.1"/>
    </source>
</evidence>
<dbReference type="Proteomes" id="UP000032142">
    <property type="component" value="Unassembled WGS sequence"/>
</dbReference>